<accession>A0A3E2HIV8</accession>
<dbReference type="EMBL" id="NCSJ02000044">
    <property type="protein sequence ID" value="RFU32951.1"/>
    <property type="molecule type" value="Genomic_DNA"/>
</dbReference>
<evidence type="ECO:0000256" key="6">
    <source>
        <dbReference type="SAM" id="Phobius"/>
    </source>
</evidence>
<feature type="transmembrane region" description="Helical" evidence="6">
    <location>
        <begin position="118"/>
        <end position="138"/>
    </location>
</feature>
<evidence type="ECO:0000313" key="8">
    <source>
        <dbReference type="EMBL" id="RFU32951.1"/>
    </source>
</evidence>
<feature type="transmembrane region" description="Helical" evidence="6">
    <location>
        <begin position="209"/>
        <end position="233"/>
    </location>
</feature>
<comment type="caution">
    <text evidence="8">The sequence shown here is derived from an EMBL/GenBank/DDBJ whole genome shotgun (WGS) entry which is preliminary data.</text>
</comment>
<protein>
    <recommendedName>
        <fullName evidence="7">Major facilitator superfamily (MFS) profile domain-containing protein</fullName>
    </recommendedName>
</protein>
<feature type="transmembrane region" description="Helical" evidence="6">
    <location>
        <begin position="158"/>
        <end position="178"/>
    </location>
</feature>
<dbReference type="PANTHER" id="PTHR23502">
    <property type="entry name" value="MAJOR FACILITATOR SUPERFAMILY"/>
    <property type="match status" value="1"/>
</dbReference>
<dbReference type="STRING" id="5539.A0A3E2HIV8"/>
<dbReference type="AlphaFoldDB" id="A0A3E2HIV8"/>
<reference evidence="8 9" key="1">
    <citation type="submission" date="2018-05" db="EMBL/GenBank/DDBJ databases">
        <title>Draft genome sequence of Scytalidium lignicola DSM 105466, a ubiquitous saprotrophic fungus.</title>
        <authorList>
            <person name="Buettner E."/>
            <person name="Gebauer A.M."/>
            <person name="Hofrichter M."/>
            <person name="Liers C."/>
            <person name="Kellner H."/>
        </authorList>
    </citation>
    <scope>NUCLEOTIDE SEQUENCE [LARGE SCALE GENOMIC DNA]</scope>
    <source>
        <strain evidence="8 9">DSM 105466</strain>
    </source>
</reference>
<keyword evidence="4 6" id="KW-0472">Membrane</keyword>
<dbReference type="Gene3D" id="1.20.1250.20">
    <property type="entry name" value="MFS general substrate transporter like domains"/>
    <property type="match status" value="1"/>
</dbReference>
<feature type="transmembrane region" description="Helical" evidence="6">
    <location>
        <begin position="487"/>
        <end position="508"/>
    </location>
</feature>
<evidence type="ECO:0000256" key="1">
    <source>
        <dbReference type="ARBA" id="ARBA00004141"/>
    </source>
</evidence>
<feature type="transmembrane region" description="Helical" evidence="6">
    <location>
        <begin position="430"/>
        <end position="449"/>
    </location>
</feature>
<feature type="transmembrane region" description="Helical" evidence="6">
    <location>
        <begin position="185"/>
        <end position="203"/>
    </location>
</feature>
<dbReference type="SUPFAM" id="SSF103473">
    <property type="entry name" value="MFS general substrate transporter"/>
    <property type="match status" value="1"/>
</dbReference>
<feature type="transmembrane region" description="Helical" evidence="6">
    <location>
        <begin position="245"/>
        <end position="266"/>
    </location>
</feature>
<dbReference type="Pfam" id="PF07690">
    <property type="entry name" value="MFS_1"/>
    <property type="match status" value="1"/>
</dbReference>
<feature type="non-terminal residue" evidence="8">
    <location>
        <position position="560"/>
    </location>
</feature>
<evidence type="ECO:0000256" key="5">
    <source>
        <dbReference type="SAM" id="MobiDB-lite"/>
    </source>
</evidence>
<keyword evidence="2 6" id="KW-0812">Transmembrane</keyword>
<evidence type="ECO:0000259" key="7">
    <source>
        <dbReference type="PROSITE" id="PS50850"/>
    </source>
</evidence>
<feature type="region of interest" description="Disordered" evidence="5">
    <location>
        <begin position="59"/>
        <end position="109"/>
    </location>
</feature>
<keyword evidence="3 6" id="KW-1133">Transmembrane helix</keyword>
<evidence type="ECO:0000256" key="4">
    <source>
        <dbReference type="ARBA" id="ARBA00023136"/>
    </source>
</evidence>
<evidence type="ECO:0000256" key="3">
    <source>
        <dbReference type="ARBA" id="ARBA00022989"/>
    </source>
</evidence>
<dbReference type="InterPro" id="IPR020846">
    <property type="entry name" value="MFS_dom"/>
</dbReference>
<dbReference type="OrthoDB" id="9986881at2759"/>
<feature type="transmembrane region" description="Helical" evidence="6">
    <location>
        <begin position="390"/>
        <end position="409"/>
    </location>
</feature>
<dbReference type="Proteomes" id="UP000258309">
    <property type="component" value="Unassembled WGS sequence"/>
</dbReference>
<feature type="transmembrane region" description="Helical" evidence="6">
    <location>
        <begin position="520"/>
        <end position="542"/>
    </location>
</feature>
<evidence type="ECO:0000256" key="2">
    <source>
        <dbReference type="ARBA" id="ARBA00022692"/>
    </source>
</evidence>
<dbReference type="InterPro" id="IPR011701">
    <property type="entry name" value="MFS"/>
</dbReference>
<dbReference type="GO" id="GO:0005886">
    <property type="term" value="C:plasma membrane"/>
    <property type="evidence" value="ECO:0007669"/>
    <property type="project" value="TreeGrafter"/>
</dbReference>
<dbReference type="PROSITE" id="PS50850">
    <property type="entry name" value="MFS"/>
    <property type="match status" value="1"/>
</dbReference>
<feature type="transmembrane region" description="Helical" evidence="6">
    <location>
        <begin position="455"/>
        <end position="475"/>
    </location>
</feature>
<gene>
    <name evidence="8" type="ORF">B7463_g3366</name>
</gene>
<evidence type="ECO:0000313" key="9">
    <source>
        <dbReference type="Proteomes" id="UP000258309"/>
    </source>
</evidence>
<feature type="transmembrane region" description="Helical" evidence="6">
    <location>
        <begin position="345"/>
        <end position="370"/>
    </location>
</feature>
<keyword evidence="9" id="KW-1185">Reference proteome</keyword>
<sequence>MFRPSETSFDKAHVWHQLAWRQTSLLKLLINTDGHHGELTVQYSPHAIAGTIMISEKSSISYPDEEQPPSLQEPEPSPPTPAQEQQRGEEAPEVDPNLVDWDEHDKENPKEWPFPRKIFITVQLALLAVSASLGSSIISPAENVFGPEMGVSREVSVLAVSLYVVGFAFGPVLWAPVSEIWGRRVSMLPAMFIMGLFSIGTATSKTATAIFVTRFFSGVFGSAPVSNVTAALSDIWKPQHRGTAVAFYGLAVVGGPTLGPTIGAAITHSHLGWRWTEYIEAIFVFAVFVLVYFGLPELYAPVLLKWKARRLRAETGNMALYHPHERLKLDFKSIMTKQLARPLRFLFTEPIVTCIALYASFVYALLYLTLEVFPIVFADIRGWGPVVSTLPFLALFVGVIGAVVINIGNQPYYIRKCEAANGKPVPEARLPPMAIGSAFFTTGLWLFGWTASPDYHWIIPVIAASFIGCGFSVTFQQCINFLVDSYGLYAASATAANTFLRSLLGAAFPLVANPMFHKLGVAHAMSILGSLAVLALPVPFIFMKYGKKLRLMSKFAPSDR</sequence>
<comment type="subcellular location">
    <subcellularLocation>
        <location evidence="1">Membrane</location>
        <topology evidence="1">Multi-pass membrane protein</topology>
    </subcellularLocation>
</comment>
<dbReference type="GO" id="GO:0022857">
    <property type="term" value="F:transmembrane transporter activity"/>
    <property type="evidence" value="ECO:0007669"/>
    <property type="project" value="InterPro"/>
</dbReference>
<dbReference type="FunFam" id="1.20.1250.20:FF:000011">
    <property type="entry name" value="MFS multidrug transporter, putative"/>
    <property type="match status" value="1"/>
</dbReference>
<dbReference type="PANTHER" id="PTHR23502:SF49">
    <property type="entry name" value="MAJOR FACILITATOR SUPERFAMILY (MFS) PROFILE DOMAIN-CONTAINING PROTEIN"/>
    <property type="match status" value="1"/>
</dbReference>
<organism evidence="8 9">
    <name type="scientific">Scytalidium lignicola</name>
    <name type="common">Hyphomycete</name>
    <dbReference type="NCBI Taxonomy" id="5539"/>
    <lineage>
        <taxon>Eukaryota</taxon>
        <taxon>Fungi</taxon>
        <taxon>Dikarya</taxon>
        <taxon>Ascomycota</taxon>
        <taxon>Pezizomycotina</taxon>
        <taxon>Leotiomycetes</taxon>
        <taxon>Leotiomycetes incertae sedis</taxon>
        <taxon>Scytalidium</taxon>
    </lineage>
</organism>
<feature type="non-terminal residue" evidence="8">
    <location>
        <position position="1"/>
    </location>
</feature>
<proteinExistence type="predicted"/>
<feature type="transmembrane region" description="Helical" evidence="6">
    <location>
        <begin position="278"/>
        <end position="300"/>
    </location>
</feature>
<dbReference type="CDD" id="cd17323">
    <property type="entry name" value="MFS_Tpo1_MDR_like"/>
    <property type="match status" value="1"/>
</dbReference>
<name>A0A3E2HIV8_SCYLI</name>
<feature type="domain" description="Major facilitator superfamily (MFS) profile" evidence="7">
    <location>
        <begin position="120"/>
        <end position="547"/>
    </location>
</feature>
<dbReference type="InterPro" id="IPR036259">
    <property type="entry name" value="MFS_trans_sf"/>
</dbReference>